<reference evidence="2 3" key="1">
    <citation type="submission" date="2023-09" db="EMBL/GenBank/DDBJ databases">
        <title>Genomes of two closely related lineages of the louse Polyplax serrata with different host specificities.</title>
        <authorList>
            <person name="Martinu J."/>
            <person name="Tarabai H."/>
            <person name="Stefka J."/>
            <person name="Hypsa V."/>
        </authorList>
    </citation>
    <scope>NUCLEOTIDE SEQUENCE [LARGE SCALE GENOMIC DNA]</scope>
    <source>
        <strain evidence="2">98ZLc_SE</strain>
    </source>
</reference>
<evidence type="ECO:0000313" key="2">
    <source>
        <dbReference type="EMBL" id="KAK6631019.1"/>
    </source>
</evidence>
<dbReference type="InterPro" id="IPR032675">
    <property type="entry name" value="LRR_dom_sf"/>
</dbReference>
<dbReference type="PANTHER" id="PTHR38926:SF5">
    <property type="entry name" value="F-BOX AND LEUCINE-RICH REPEAT PROTEIN 6"/>
    <property type="match status" value="1"/>
</dbReference>
<dbReference type="EMBL" id="JAWJWF010000007">
    <property type="protein sequence ID" value="KAK6631019.1"/>
    <property type="molecule type" value="Genomic_DNA"/>
</dbReference>
<dbReference type="Gene3D" id="3.80.10.10">
    <property type="entry name" value="Ribonuclease Inhibitor"/>
    <property type="match status" value="1"/>
</dbReference>
<dbReference type="Proteomes" id="UP001359485">
    <property type="component" value="Unassembled WGS sequence"/>
</dbReference>
<comment type="caution">
    <text evidence="2">The sequence shown here is derived from an EMBL/GenBank/DDBJ whole genome shotgun (WGS) entry which is preliminary data.</text>
</comment>
<dbReference type="InterPro" id="IPR001810">
    <property type="entry name" value="F-box_dom"/>
</dbReference>
<accession>A0ABR1AXT8</accession>
<dbReference type="SUPFAM" id="SSF52047">
    <property type="entry name" value="RNI-like"/>
    <property type="match status" value="1"/>
</dbReference>
<feature type="domain" description="F-box" evidence="1">
    <location>
        <begin position="7"/>
        <end position="54"/>
    </location>
</feature>
<sequence length="424" mass="48998">MNRDRERKSIGSLPNEILLIVFSYLQAHDVKYNVSKVCTRWSNLARDRKLWRQLNFKTTTRATKVFGIGSWFATLKFLENTPELQNVVVSQGHSHDEILEILKSLDDHCRNLHHIEFDVDVGPMARHLKALNNVLGTVESLTLNLVSCQSQRALLKVLPHFKRLRRICFLGANPDPWGFRLVLRDCSNLENINVSAVDFSKSNFTTLWRSKDKFVTLSIKIDNLDENCLKLLSAFPNLKDLTLIDGNSSPEKLERVARLSCLKKLQLQEDVSSPVLTASALTEFFHLGQLQQLRELKLHKSRLNDDGAAEIRRNCPNLTYLEVMTYPRVISSLTDRALLHFVHCKNLRHLEILFDNSEEADWIYRYADNISDIEFLRQLLLRELRSHVRRRVRHVSHECDIDGVCSLGLDKLLASWDELQIPVD</sequence>
<dbReference type="PANTHER" id="PTHR38926">
    <property type="entry name" value="F-BOX DOMAIN CONTAINING PROTEIN, EXPRESSED"/>
    <property type="match status" value="1"/>
</dbReference>
<gene>
    <name evidence="2" type="ORF">RUM44_003191</name>
</gene>
<evidence type="ECO:0000313" key="3">
    <source>
        <dbReference type="Proteomes" id="UP001359485"/>
    </source>
</evidence>
<dbReference type="SMART" id="SM00256">
    <property type="entry name" value="FBOX"/>
    <property type="match status" value="1"/>
</dbReference>
<dbReference type="InterPro" id="IPR036047">
    <property type="entry name" value="F-box-like_dom_sf"/>
</dbReference>
<protein>
    <recommendedName>
        <fullName evidence="1">F-box domain-containing protein</fullName>
    </recommendedName>
</protein>
<organism evidence="2 3">
    <name type="scientific">Polyplax serrata</name>
    <name type="common">Common mouse louse</name>
    <dbReference type="NCBI Taxonomy" id="468196"/>
    <lineage>
        <taxon>Eukaryota</taxon>
        <taxon>Metazoa</taxon>
        <taxon>Ecdysozoa</taxon>
        <taxon>Arthropoda</taxon>
        <taxon>Hexapoda</taxon>
        <taxon>Insecta</taxon>
        <taxon>Pterygota</taxon>
        <taxon>Neoptera</taxon>
        <taxon>Paraneoptera</taxon>
        <taxon>Psocodea</taxon>
        <taxon>Troctomorpha</taxon>
        <taxon>Phthiraptera</taxon>
        <taxon>Anoplura</taxon>
        <taxon>Polyplacidae</taxon>
        <taxon>Polyplax</taxon>
    </lineage>
</organism>
<name>A0ABR1AXT8_POLSC</name>
<evidence type="ECO:0000259" key="1">
    <source>
        <dbReference type="PROSITE" id="PS50181"/>
    </source>
</evidence>
<keyword evidence="3" id="KW-1185">Reference proteome</keyword>
<dbReference type="Pfam" id="PF12937">
    <property type="entry name" value="F-box-like"/>
    <property type="match status" value="1"/>
</dbReference>
<dbReference type="Gene3D" id="1.20.1280.50">
    <property type="match status" value="1"/>
</dbReference>
<dbReference type="PROSITE" id="PS50181">
    <property type="entry name" value="FBOX"/>
    <property type="match status" value="1"/>
</dbReference>
<proteinExistence type="predicted"/>
<dbReference type="SUPFAM" id="SSF81383">
    <property type="entry name" value="F-box domain"/>
    <property type="match status" value="1"/>
</dbReference>